<reference evidence="3" key="1">
    <citation type="submission" date="2023-08" db="EMBL/GenBank/DDBJ databases">
        <authorList>
            <person name="Audoor S."/>
            <person name="Bilcke G."/>
        </authorList>
    </citation>
    <scope>NUCLEOTIDE SEQUENCE</scope>
</reference>
<dbReference type="CDD" id="cd09272">
    <property type="entry name" value="RNase_HI_RT_Ty1"/>
    <property type="match status" value="1"/>
</dbReference>
<gene>
    <name evidence="3" type="ORF">CYCCA115_LOCUS10263</name>
</gene>
<feature type="domain" description="Reverse transcriptase Ty1/copia-type" evidence="2">
    <location>
        <begin position="410"/>
        <end position="537"/>
    </location>
</feature>
<evidence type="ECO:0000256" key="1">
    <source>
        <dbReference type="SAM" id="MobiDB-lite"/>
    </source>
</evidence>
<keyword evidence="4" id="KW-1185">Reference proteome</keyword>
<evidence type="ECO:0000313" key="3">
    <source>
        <dbReference type="EMBL" id="CAJ1946122.1"/>
    </source>
</evidence>
<sequence length="890" mass="99860">MLHAVTHETDVYNLVRQFAPTLNGRAAYFALFAQYRGRGHFTCGVHSLTIEAALCFAVAIANGQVLQRLSVIPLSAKERNSEPMEEKKKEFMEDLKKNLKKKSDGVSISEEELDHIWHKYNMPISAIEDGGYAQYAQYEDHPQEDPRHKIEDDFKEPPDQESDPVEFNKYVSAKVSFNADGVETFGVVQGRKRDSSGKLIGHYHENPHLGTSIYQVEFEDGKVESFYANQIIEGIMMNVDDEGNTMYRIPKFIDHQRDGQAVKGDDGWYTTSSGLKCPRKTTKGWKLLAEMKGGETEWLDLSVAKEAFPIEVAEYSVANKLVSEPAFAWWVPYTLRKRDRVLKAVKRRAVKRQKAEKFGIEVPGPGPKGVARAYELDAENGTSHWSDALIKEVKTILPALKILEDDEDVPVGYQLIELMTVFNVKMDLTRKARICARGDQTGPPMSVTYASVATRESIRLAFVIAALNGLNVLSADVSGAYLNAKCAKKVYCILGKEFGEYAGKKAILVKAVYGLKSLGFAWRSLCADVLKEQLEFQPCRGDMDPDLIKEPTTYIGATISKHKLDGDDYFTWAIGSEVYPQEPLIVVKKQIAPMQLTLKKKVYPTLPTGHKPELDSTVFVDDDTAIFYMQLIGILRWLVELGCIDVAAEVSMLSSYNAMPREGHSHAASHIFAYLQKHPDCVLVMDCGYADHLRPLKKADYSQFYEFTKDELPSDMPTPLGKAVELTMFVDASHAANVVTRQSRTGVLIFVNKAPIIWYSKKQNSVETSSFGSEFAALKTGVELLEGLRFKLRMMGVPIQGYCHTCVDNVMSVVKNSSVPESQLKKKSNAVAYHYVRSRCAIDILQIEWIISAENLADVLTKIQPGTVRDRLMEHIMWKARHNGKLALLI</sequence>
<dbReference type="InterPro" id="IPR013103">
    <property type="entry name" value="RVT_2"/>
</dbReference>
<dbReference type="PANTHER" id="PTHR11439:SF501">
    <property type="entry name" value="RNA-DIRECTED DNA POLYMERASE"/>
    <property type="match status" value="1"/>
</dbReference>
<dbReference type="EMBL" id="CAKOGP040001602">
    <property type="protein sequence ID" value="CAJ1946122.1"/>
    <property type="molecule type" value="Genomic_DNA"/>
</dbReference>
<feature type="compositionally biased region" description="Basic and acidic residues" evidence="1">
    <location>
        <begin position="140"/>
        <end position="158"/>
    </location>
</feature>
<evidence type="ECO:0000259" key="2">
    <source>
        <dbReference type="Pfam" id="PF07727"/>
    </source>
</evidence>
<dbReference type="Proteomes" id="UP001295423">
    <property type="component" value="Unassembled WGS sequence"/>
</dbReference>
<protein>
    <recommendedName>
        <fullName evidence="2">Reverse transcriptase Ty1/copia-type domain-containing protein</fullName>
    </recommendedName>
</protein>
<accession>A0AAD2FML1</accession>
<dbReference type="PANTHER" id="PTHR11439">
    <property type="entry name" value="GAG-POL-RELATED RETROTRANSPOSON"/>
    <property type="match status" value="1"/>
</dbReference>
<dbReference type="AlphaFoldDB" id="A0AAD2FML1"/>
<dbReference type="Pfam" id="PF07727">
    <property type="entry name" value="RVT_2"/>
    <property type="match status" value="1"/>
</dbReference>
<name>A0AAD2FML1_9STRA</name>
<evidence type="ECO:0000313" key="4">
    <source>
        <dbReference type="Proteomes" id="UP001295423"/>
    </source>
</evidence>
<organism evidence="3 4">
    <name type="scientific">Cylindrotheca closterium</name>
    <dbReference type="NCBI Taxonomy" id="2856"/>
    <lineage>
        <taxon>Eukaryota</taxon>
        <taxon>Sar</taxon>
        <taxon>Stramenopiles</taxon>
        <taxon>Ochrophyta</taxon>
        <taxon>Bacillariophyta</taxon>
        <taxon>Bacillariophyceae</taxon>
        <taxon>Bacillariophycidae</taxon>
        <taxon>Bacillariales</taxon>
        <taxon>Bacillariaceae</taxon>
        <taxon>Cylindrotheca</taxon>
    </lineage>
</organism>
<feature type="region of interest" description="Disordered" evidence="1">
    <location>
        <begin position="140"/>
        <end position="164"/>
    </location>
</feature>
<proteinExistence type="predicted"/>
<comment type="caution">
    <text evidence="3">The sequence shown here is derived from an EMBL/GenBank/DDBJ whole genome shotgun (WGS) entry which is preliminary data.</text>
</comment>